<dbReference type="KEGG" id="slk:SLUN_31305"/>
<dbReference type="SUPFAM" id="SSF50370">
    <property type="entry name" value="Ricin B-like lectins"/>
    <property type="match status" value="1"/>
</dbReference>
<dbReference type="InterPro" id="IPR035992">
    <property type="entry name" value="Ricin_B-like_lectins"/>
</dbReference>
<dbReference type="RefSeq" id="WP_108153320.1">
    <property type="nucleotide sequence ID" value="NZ_CP026304.1"/>
</dbReference>
<reference evidence="1 2" key="1">
    <citation type="submission" date="2018-01" db="EMBL/GenBank/DDBJ databases">
        <title>Complete genome sequence of Streptomyces lunaelactis MM109T, a Ferroverdin A producer isolated from cave moonmilk deposits.</title>
        <authorList>
            <person name="Naome A."/>
            <person name="Martinet L."/>
            <person name="Maciejewska M."/>
            <person name="Anderssen S."/>
            <person name="Adam D."/>
            <person name="Tenconi E."/>
            <person name="Deflandre B."/>
            <person name="Arguelles-Arias A."/>
            <person name="Calusinska M."/>
            <person name="Copieters W."/>
            <person name="Karim L."/>
            <person name="Hanikenne M."/>
            <person name="Baurain D."/>
            <person name="van Wezel G."/>
            <person name="Smargiasso N."/>
            <person name="de Pauw E."/>
            <person name="Delfosse P."/>
            <person name="Rigali S."/>
        </authorList>
    </citation>
    <scope>NUCLEOTIDE SEQUENCE [LARGE SCALE GENOMIC DNA]</scope>
    <source>
        <strain evidence="1 2">MM109</strain>
    </source>
</reference>
<sequence length="139" mass="15308">MAGLPNGRYRIAFTNEQFLTAVEPGPGAPLVLLPPGSGLSEEWEVRGNGNGTHTVRIPDVDAYVSFDGEPDMHEPALVLPESREWRLIPGMKPGTYFIGVTDAPMRLGLSLLRIFPPRVALAPEYGDPYQAWTFQPVDY</sequence>
<gene>
    <name evidence="1" type="ORF">SLUN_31305</name>
</gene>
<dbReference type="EMBL" id="CP026304">
    <property type="protein sequence ID" value="AVZ76031.1"/>
    <property type="molecule type" value="Genomic_DNA"/>
</dbReference>
<protein>
    <submittedName>
        <fullName evidence="1">Uncharacterized protein</fullName>
    </submittedName>
</protein>
<dbReference type="GeneID" id="55659742"/>
<dbReference type="AlphaFoldDB" id="A0A2R4TAC1"/>
<evidence type="ECO:0000313" key="2">
    <source>
        <dbReference type="Proteomes" id="UP000244201"/>
    </source>
</evidence>
<keyword evidence="2" id="KW-1185">Reference proteome</keyword>
<accession>A0A2R4TAC1</accession>
<proteinExistence type="predicted"/>
<evidence type="ECO:0000313" key="1">
    <source>
        <dbReference type="EMBL" id="AVZ76031.1"/>
    </source>
</evidence>
<dbReference type="Proteomes" id="UP000244201">
    <property type="component" value="Chromosome"/>
</dbReference>
<organism evidence="1 2">
    <name type="scientific">Streptomyces lunaelactis</name>
    <dbReference type="NCBI Taxonomy" id="1535768"/>
    <lineage>
        <taxon>Bacteria</taxon>
        <taxon>Bacillati</taxon>
        <taxon>Actinomycetota</taxon>
        <taxon>Actinomycetes</taxon>
        <taxon>Kitasatosporales</taxon>
        <taxon>Streptomycetaceae</taxon>
        <taxon>Streptomyces</taxon>
    </lineage>
</organism>
<name>A0A2R4TAC1_9ACTN</name>
<dbReference type="OrthoDB" id="4191039at2"/>